<name>A0A9Y2IHB5_9PSEU</name>
<sequence length="59" mass="6163">MCEDDVRSERVAKIVITTLGGFLIALGVAAATGLVFLLALAHSNRDVAVDMSFPADFPG</sequence>
<evidence type="ECO:0000256" key="1">
    <source>
        <dbReference type="SAM" id="Phobius"/>
    </source>
</evidence>
<dbReference type="AlphaFoldDB" id="A0A9Y2IHB5"/>
<keyword evidence="3" id="KW-1185">Reference proteome</keyword>
<proteinExistence type="predicted"/>
<dbReference type="Proteomes" id="UP001236014">
    <property type="component" value="Chromosome"/>
</dbReference>
<evidence type="ECO:0000313" key="3">
    <source>
        <dbReference type="Proteomes" id="UP001236014"/>
    </source>
</evidence>
<feature type="transmembrane region" description="Helical" evidence="1">
    <location>
        <begin position="14"/>
        <end position="41"/>
    </location>
</feature>
<gene>
    <name evidence="2" type="ORF">QRX50_00205</name>
</gene>
<protein>
    <submittedName>
        <fullName evidence="2">Uncharacterized protein</fullName>
    </submittedName>
</protein>
<evidence type="ECO:0000313" key="2">
    <source>
        <dbReference type="EMBL" id="WIX79276.1"/>
    </source>
</evidence>
<dbReference type="EMBL" id="CP127294">
    <property type="protein sequence ID" value="WIX79276.1"/>
    <property type="molecule type" value="Genomic_DNA"/>
</dbReference>
<keyword evidence="1" id="KW-0812">Transmembrane</keyword>
<reference evidence="2 3" key="1">
    <citation type="submission" date="2023-06" db="EMBL/GenBank/DDBJ databases">
        <authorList>
            <person name="Oyuntsetseg B."/>
            <person name="Kim S.B."/>
        </authorList>
    </citation>
    <scope>NUCLEOTIDE SEQUENCE [LARGE SCALE GENOMIC DNA]</scope>
    <source>
        <strain evidence="2 3">2-15</strain>
    </source>
</reference>
<dbReference type="RefSeq" id="WP_285969965.1">
    <property type="nucleotide sequence ID" value="NZ_CP127294.1"/>
</dbReference>
<dbReference type="KEGG" id="acab:QRX50_00205"/>
<keyword evidence="1" id="KW-0472">Membrane</keyword>
<organism evidence="2 3">
    <name type="scientific">Amycolatopsis carbonis</name>
    <dbReference type="NCBI Taxonomy" id="715471"/>
    <lineage>
        <taxon>Bacteria</taxon>
        <taxon>Bacillati</taxon>
        <taxon>Actinomycetota</taxon>
        <taxon>Actinomycetes</taxon>
        <taxon>Pseudonocardiales</taxon>
        <taxon>Pseudonocardiaceae</taxon>
        <taxon>Amycolatopsis</taxon>
    </lineage>
</organism>
<keyword evidence="1" id="KW-1133">Transmembrane helix</keyword>
<accession>A0A9Y2IHB5</accession>